<dbReference type="CDD" id="cd07980">
    <property type="entry name" value="TFIIF_beta"/>
    <property type="match status" value="1"/>
</dbReference>
<comment type="caution">
    <text evidence="13">The sequence shown here is derived from an EMBL/GenBank/DDBJ whole genome shotgun (WGS) entry which is preliminary data.</text>
</comment>
<dbReference type="PANTHER" id="PTHR10445">
    <property type="entry name" value="GENERAL TRANSCRIPTION FACTOR IIF SUBUNIT 2"/>
    <property type="match status" value="1"/>
</dbReference>
<dbReference type="Pfam" id="PF17683">
    <property type="entry name" value="TFIIF_beta_N"/>
    <property type="match status" value="1"/>
</dbReference>
<feature type="compositionally biased region" description="Acidic residues" evidence="10">
    <location>
        <begin position="342"/>
        <end position="356"/>
    </location>
</feature>
<evidence type="ECO:0000259" key="11">
    <source>
        <dbReference type="Pfam" id="PF02270"/>
    </source>
</evidence>
<evidence type="ECO:0000256" key="4">
    <source>
        <dbReference type="ARBA" id="ARBA00023015"/>
    </source>
</evidence>
<dbReference type="Gene3D" id="1.10.10.10">
    <property type="entry name" value="Winged helix-like DNA-binding domain superfamily/Winged helix DNA-binding domain"/>
    <property type="match status" value="1"/>
</dbReference>
<evidence type="ECO:0000256" key="8">
    <source>
        <dbReference type="ARBA" id="ARBA00081473"/>
    </source>
</evidence>
<feature type="region of interest" description="Disordered" evidence="10">
    <location>
        <begin position="1"/>
        <end position="24"/>
    </location>
</feature>
<comment type="subcellular location">
    <subcellularLocation>
        <location evidence="1">Nucleus</location>
    </subcellularLocation>
</comment>
<evidence type="ECO:0000313" key="14">
    <source>
        <dbReference type="Proteomes" id="UP000700596"/>
    </source>
</evidence>
<feature type="domain" description="TFIIF beta subunit HTH" evidence="11">
    <location>
        <begin position="263"/>
        <end position="321"/>
    </location>
</feature>
<feature type="compositionally biased region" description="Basic and acidic residues" evidence="10">
    <location>
        <begin position="1"/>
        <end position="14"/>
    </location>
</feature>
<keyword evidence="4" id="KW-0805">Transcription regulation</keyword>
<keyword evidence="7" id="KW-0539">Nucleus</keyword>
<keyword evidence="6" id="KW-0804">Transcription</keyword>
<evidence type="ECO:0000256" key="6">
    <source>
        <dbReference type="ARBA" id="ARBA00023163"/>
    </source>
</evidence>
<dbReference type="InterPro" id="IPR040504">
    <property type="entry name" value="TFIIF_beta_N"/>
</dbReference>
<dbReference type="InterPro" id="IPR011039">
    <property type="entry name" value="TFIIF_interaction"/>
</dbReference>
<dbReference type="InterPro" id="IPR036388">
    <property type="entry name" value="WH-like_DNA-bd_sf"/>
</dbReference>
<dbReference type="InterPro" id="IPR036390">
    <property type="entry name" value="WH_DNA-bd_sf"/>
</dbReference>
<feature type="domain" description="TFIIF beta subunit N-terminal" evidence="12">
    <location>
        <begin position="45"/>
        <end position="201"/>
    </location>
</feature>
<evidence type="ECO:0000256" key="9">
    <source>
        <dbReference type="ARBA" id="ARBA00081863"/>
    </source>
</evidence>
<accession>A0A9P9IKR1</accession>
<dbReference type="InterPro" id="IPR040450">
    <property type="entry name" value="TFIIF_beta_HTH"/>
</dbReference>
<dbReference type="SUPFAM" id="SSF46785">
    <property type="entry name" value="Winged helix' DNA-binding domain"/>
    <property type="match status" value="1"/>
</dbReference>
<evidence type="ECO:0000256" key="2">
    <source>
        <dbReference type="ARBA" id="ARBA00009543"/>
    </source>
</evidence>
<name>A0A9P9IKR1_9PLEO</name>
<dbReference type="PANTHER" id="PTHR10445:SF0">
    <property type="entry name" value="GENERAL TRANSCRIPTION FACTOR IIF SUBUNIT 2"/>
    <property type="match status" value="1"/>
</dbReference>
<dbReference type="EMBL" id="JAGMWT010000008">
    <property type="protein sequence ID" value="KAH7124066.1"/>
    <property type="molecule type" value="Genomic_DNA"/>
</dbReference>
<evidence type="ECO:0000259" key="12">
    <source>
        <dbReference type="Pfam" id="PF17683"/>
    </source>
</evidence>
<gene>
    <name evidence="13" type="ORF">B0J11DRAFT_329860</name>
</gene>
<dbReference type="GO" id="GO:0003677">
    <property type="term" value="F:DNA binding"/>
    <property type="evidence" value="ECO:0007669"/>
    <property type="project" value="UniProtKB-KW"/>
</dbReference>
<comment type="similarity">
    <text evidence="2">Belongs to the TFIIF beta subunit family.</text>
</comment>
<dbReference type="Pfam" id="PF02270">
    <property type="entry name" value="TFIIF_beta"/>
    <property type="match status" value="1"/>
</dbReference>
<evidence type="ECO:0000256" key="10">
    <source>
        <dbReference type="SAM" id="MobiDB-lite"/>
    </source>
</evidence>
<dbReference type="SUPFAM" id="SSF50916">
    <property type="entry name" value="Rap30/74 interaction domains"/>
    <property type="match status" value="1"/>
</dbReference>
<keyword evidence="5" id="KW-0238">DNA-binding</keyword>
<dbReference type="OrthoDB" id="26094at2759"/>
<keyword evidence="14" id="KW-1185">Reference proteome</keyword>
<dbReference type="FunFam" id="1.10.10.10:FF:000035">
    <property type="entry name" value="General transcription factor IIF subunit 2"/>
    <property type="match status" value="1"/>
</dbReference>
<evidence type="ECO:0000313" key="13">
    <source>
        <dbReference type="EMBL" id="KAH7124066.1"/>
    </source>
</evidence>
<evidence type="ECO:0000256" key="3">
    <source>
        <dbReference type="ARBA" id="ARBA00021453"/>
    </source>
</evidence>
<dbReference type="Proteomes" id="UP000700596">
    <property type="component" value="Unassembled WGS sequence"/>
</dbReference>
<dbReference type="InterPro" id="IPR003196">
    <property type="entry name" value="TFIIF_beta"/>
</dbReference>
<sequence>MNGIKQDPDVKMDPDAITPSGSGYMDDDFYEDTGELSMPGKGVAKDVWVTRIPKWLYDAVSKWEDHVEGKGDDQIVIGELLAYGDEKRPGGISKTKPMRIFLNENWQKKKQLPQAFELRLAEQKDYHIGNAYVFTEKDLPGYKPNGFGSYGGFGQNRQGGGSNLGVQDPKARVFKRTKYKKAIPKQTSLIGPATREYNANPLNTPEFTEFNKKRTMQAIQGKELKTNILDNMHDHTASQDVQKMFNSFIRSTAKPKGQLNKAARIPKNELIDLLHTLFDRFAYWGMRTLKAETKQPEAYLKEVLSDIGDLVKTGPFASCYRRRAIYNTDRAVAFEGQAPDTDLPDEDEEVEMEDVV</sequence>
<evidence type="ECO:0000256" key="5">
    <source>
        <dbReference type="ARBA" id="ARBA00023125"/>
    </source>
</evidence>
<protein>
    <recommendedName>
        <fullName evidence="3">Transcription initiation factor IIF subunit beta</fullName>
    </recommendedName>
    <alternativeName>
        <fullName evidence="9">TFIIF medium subunit</fullName>
    </alternativeName>
    <alternativeName>
        <fullName evidence="8">TFIIF-beta</fullName>
    </alternativeName>
</protein>
<evidence type="ECO:0000256" key="7">
    <source>
        <dbReference type="ARBA" id="ARBA00023242"/>
    </source>
</evidence>
<dbReference type="GO" id="GO:0006367">
    <property type="term" value="P:transcription initiation at RNA polymerase II promoter"/>
    <property type="evidence" value="ECO:0007669"/>
    <property type="project" value="InterPro"/>
</dbReference>
<reference evidence="13" key="1">
    <citation type="journal article" date="2021" name="Nat. Commun.">
        <title>Genetic determinants of endophytism in the Arabidopsis root mycobiome.</title>
        <authorList>
            <person name="Mesny F."/>
            <person name="Miyauchi S."/>
            <person name="Thiergart T."/>
            <person name="Pickel B."/>
            <person name="Atanasova L."/>
            <person name="Karlsson M."/>
            <person name="Huettel B."/>
            <person name="Barry K.W."/>
            <person name="Haridas S."/>
            <person name="Chen C."/>
            <person name="Bauer D."/>
            <person name="Andreopoulos W."/>
            <person name="Pangilinan J."/>
            <person name="LaButti K."/>
            <person name="Riley R."/>
            <person name="Lipzen A."/>
            <person name="Clum A."/>
            <person name="Drula E."/>
            <person name="Henrissat B."/>
            <person name="Kohler A."/>
            <person name="Grigoriev I.V."/>
            <person name="Martin F.M."/>
            <person name="Hacquard S."/>
        </authorList>
    </citation>
    <scope>NUCLEOTIDE SEQUENCE</scope>
    <source>
        <strain evidence="13">MPI-CAGE-CH-0243</strain>
    </source>
</reference>
<organism evidence="13 14">
    <name type="scientific">Dendryphion nanum</name>
    <dbReference type="NCBI Taxonomy" id="256645"/>
    <lineage>
        <taxon>Eukaryota</taxon>
        <taxon>Fungi</taxon>
        <taxon>Dikarya</taxon>
        <taxon>Ascomycota</taxon>
        <taxon>Pezizomycotina</taxon>
        <taxon>Dothideomycetes</taxon>
        <taxon>Pleosporomycetidae</taxon>
        <taxon>Pleosporales</taxon>
        <taxon>Torulaceae</taxon>
        <taxon>Dendryphion</taxon>
    </lineage>
</organism>
<feature type="region of interest" description="Disordered" evidence="10">
    <location>
        <begin position="336"/>
        <end position="356"/>
    </location>
</feature>
<dbReference type="GO" id="GO:0005674">
    <property type="term" value="C:transcription factor TFIIF complex"/>
    <property type="evidence" value="ECO:0007669"/>
    <property type="project" value="InterPro"/>
</dbReference>
<dbReference type="AlphaFoldDB" id="A0A9P9IKR1"/>
<evidence type="ECO:0000256" key="1">
    <source>
        <dbReference type="ARBA" id="ARBA00004123"/>
    </source>
</evidence>
<proteinExistence type="inferred from homology"/>